<name>A0A1H0QBV6_9BACT</name>
<accession>A0A1H0QBV6</accession>
<sequence>MAKKPAFSGSGQTVARMQKKRSSNNKGAQQEQKRQPMIRAMVWYRQEHYLELRKIFADGDQLPVTFDQWLSRAEKKKEEVESIGDQVIKVYIDPETFPQWCREKNIPMDADSRSRLAIEVAQAQSFQM</sequence>
<organism evidence="2 3">
    <name type="scientific">Desulforhopalus singaporensis</name>
    <dbReference type="NCBI Taxonomy" id="91360"/>
    <lineage>
        <taxon>Bacteria</taxon>
        <taxon>Pseudomonadati</taxon>
        <taxon>Thermodesulfobacteriota</taxon>
        <taxon>Desulfobulbia</taxon>
        <taxon>Desulfobulbales</taxon>
        <taxon>Desulfocapsaceae</taxon>
        <taxon>Desulforhopalus</taxon>
    </lineage>
</organism>
<gene>
    <name evidence="2" type="ORF">SAMN05660330_01937</name>
</gene>
<keyword evidence="3" id="KW-1185">Reference proteome</keyword>
<evidence type="ECO:0000256" key="1">
    <source>
        <dbReference type="SAM" id="MobiDB-lite"/>
    </source>
</evidence>
<dbReference type="Proteomes" id="UP000199073">
    <property type="component" value="Unassembled WGS sequence"/>
</dbReference>
<protein>
    <submittedName>
        <fullName evidence="2">Uncharacterized protein</fullName>
    </submittedName>
</protein>
<feature type="region of interest" description="Disordered" evidence="1">
    <location>
        <begin position="1"/>
        <end position="34"/>
    </location>
</feature>
<reference evidence="2 3" key="1">
    <citation type="submission" date="2016-10" db="EMBL/GenBank/DDBJ databases">
        <authorList>
            <person name="de Groot N.N."/>
        </authorList>
    </citation>
    <scope>NUCLEOTIDE SEQUENCE [LARGE SCALE GENOMIC DNA]</scope>
    <source>
        <strain evidence="2 3">DSM 12130</strain>
    </source>
</reference>
<dbReference type="RefSeq" id="WP_245695083.1">
    <property type="nucleotide sequence ID" value="NZ_FNJI01000011.1"/>
</dbReference>
<evidence type="ECO:0000313" key="2">
    <source>
        <dbReference type="EMBL" id="SDP14817.1"/>
    </source>
</evidence>
<dbReference type="AlphaFoldDB" id="A0A1H0QBV6"/>
<evidence type="ECO:0000313" key="3">
    <source>
        <dbReference type="Proteomes" id="UP000199073"/>
    </source>
</evidence>
<dbReference type="EMBL" id="FNJI01000011">
    <property type="protein sequence ID" value="SDP14817.1"/>
    <property type="molecule type" value="Genomic_DNA"/>
</dbReference>
<proteinExistence type="predicted"/>
<dbReference type="STRING" id="91360.SAMN05660330_01937"/>